<evidence type="ECO:0000313" key="2">
    <source>
        <dbReference type="Proteomes" id="UP000003963"/>
    </source>
</evidence>
<reference evidence="1 2" key="1">
    <citation type="submission" date="2009-02" db="EMBL/GenBank/DDBJ databases">
        <title>Annotation of Streptomyces hygroscopicus strain ATCC 53653.</title>
        <authorList>
            <consortium name="The Broad Institute Genome Sequencing Platform"/>
            <consortium name="Broad Institute Microbial Sequencing Center"/>
            <person name="Fischbach M."/>
            <person name="Godfrey P."/>
            <person name="Ward D."/>
            <person name="Young S."/>
            <person name="Zeng Q."/>
            <person name="Koehrsen M."/>
            <person name="Alvarado L."/>
            <person name="Berlin A.M."/>
            <person name="Bochicchio J."/>
            <person name="Borenstein D."/>
            <person name="Chapman S.B."/>
            <person name="Chen Z."/>
            <person name="Engels R."/>
            <person name="Freedman E."/>
            <person name="Gellesch M."/>
            <person name="Goldberg J."/>
            <person name="Griggs A."/>
            <person name="Gujja S."/>
            <person name="Heilman E.R."/>
            <person name="Heiman D.I."/>
            <person name="Hepburn T.A."/>
            <person name="Howarth C."/>
            <person name="Jen D."/>
            <person name="Larson L."/>
            <person name="Lewis B."/>
            <person name="Mehta T."/>
            <person name="Park D."/>
            <person name="Pearson M."/>
            <person name="Richards J."/>
            <person name="Roberts A."/>
            <person name="Saif S."/>
            <person name="Shea T.D."/>
            <person name="Shenoy N."/>
            <person name="Sisk P."/>
            <person name="Stolte C."/>
            <person name="Sykes S.N."/>
            <person name="Thomson T."/>
            <person name="Walk T."/>
            <person name="White J."/>
            <person name="Yandava C."/>
            <person name="Straight P."/>
            <person name="Clardy J."/>
            <person name="Hung D."/>
            <person name="Kolter R."/>
            <person name="Mekalanos J."/>
            <person name="Walker S."/>
            <person name="Walsh C.T."/>
            <person name="Wieland-Brown L.C."/>
            <person name="Haas B."/>
            <person name="Nusbaum C."/>
            <person name="Birren B."/>
        </authorList>
    </citation>
    <scope>NUCLEOTIDE SEQUENCE [LARGE SCALE GENOMIC DNA]</scope>
    <source>
        <strain evidence="1 2">ATCC 53653</strain>
    </source>
</reference>
<dbReference type="SUPFAM" id="SSF160519">
    <property type="entry name" value="BB2672-like"/>
    <property type="match status" value="1"/>
</dbReference>
<dbReference type="InterPro" id="IPR009569">
    <property type="entry name" value="AA_synth_put"/>
</dbReference>
<evidence type="ECO:0000313" key="1">
    <source>
        <dbReference type="EMBL" id="EFL20745.1"/>
    </source>
</evidence>
<dbReference type="RefSeq" id="WP_009712567.1">
    <property type="nucleotide sequence ID" value="NZ_GG657754.1"/>
</dbReference>
<dbReference type="HOGENOM" id="CLU_2829381_0_0_11"/>
<dbReference type="EMBL" id="GG657754">
    <property type="protein sequence ID" value="EFL20745.1"/>
    <property type="molecule type" value="Genomic_DNA"/>
</dbReference>
<dbReference type="AlphaFoldDB" id="D9WAV1"/>
<dbReference type="STRING" id="457427.SSOG_00457"/>
<name>D9WAV1_9ACTN</name>
<keyword evidence="2" id="KW-1185">Reference proteome</keyword>
<proteinExistence type="predicted"/>
<accession>D9WAV1</accession>
<dbReference type="Proteomes" id="UP000003963">
    <property type="component" value="Unassembled WGS sequence"/>
</dbReference>
<sequence>MSGLVRKVVTVVDEVLLELGRPVATPVQRVAAAAVIRNPWAGRGFVADLVPFRNASLLVMPHTCTH</sequence>
<dbReference type="Pfam" id="PF06684">
    <property type="entry name" value="AA_synth"/>
    <property type="match status" value="1"/>
</dbReference>
<dbReference type="InterPro" id="IPR035936">
    <property type="entry name" value="BB2672"/>
</dbReference>
<gene>
    <name evidence="1" type="ORF">SSOG_00457</name>
</gene>
<protein>
    <submittedName>
        <fullName evidence="1">Uncharacterized protein</fullName>
    </submittedName>
</protein>
<dbReference type="Gene3D" id="3.30.1330.110">
    <property type="entry name" value="BB2672"/>
    <property type="match status" value="1"/>
</dbReference>
<organism evidence="1 2">
    <name type="scientific">Streptomyces himastatinicus ATCC 53653</name>
    <dbReference type="NCBI Taxonomy" id="457427"/>
    <lineage>
        <taxon>Bacteria</taxon>
        <taxon>Bacillati</taxon>
        <taxon>Actinomycetota</taxon>
        <taxon>Actinomycetes</taxon>
        <taxon>Kitasatosporales</taxon>
        <taxon>Streptomycetaceae</taxon>
        <taxon>Streptomyces</taxon>
        <taxon>Streptomyces violaceusniger group</taxon>
    </lineage>
</organism>